<dbReference type="EMBL" id="LR797086">
    <property type="protein sequence ID" value="CAB4186301.1"/>
    <property type="molecule type" value="Genomic_DNA"/>
</dbReference>
<accession>A0A6J5QY47</accession>
<dbReference type="EMBL" id="LR797345">
    <property type="protein sequence ID" value="CAB4204443.1"/>
    <property type="molecule type" value="Genomic_DNA"/>
</dbReference>
<evidence type="ECO:0000313" key="3">
    <source>
        <dbReference type="EMBL" id="CAB4204443.1"/>
    </source>
</evidence>
<evidence type="ECO:0000313" key="2">
    <source>
        <dbReference type="EMBL" id="CAB4186301.1"/>
    </source>
</evidence>
<organism evidence="2">
    <name type="scientific">uncultured Caudovirales phage</name>
    <dbReference type="NCBI Taxonomy" id="2100421"/>
    <lineage>
        <taxon>Viruses</taxon>
        <taxon>Duplodnaviria</taxon>
        <taxon>Heunggongvirae</taxon>
        <taxon>Uroviricota</taxon>
        <taxon>Caudoviricetes</taxon>
        <taxon>Peduoviridae</taxon>
        <taxon>Maltschvirus</taxon>
        <taxon>Maltschvirus maltsch</taxon>
    </lineage>
</organism>
<gene>
    <name evidence="2" type="ORF">UFOVP1138_66</name>
    <name evidence="3" type="ORF">UFOVP1394_63</name>
    <name evidence="1" type="ORF">UFOVP975_54</name>
</gene>
<sequence length="78" mass="9393">MTDKEMITMVRGRLARGVRHNGKKNVFFVEVDGTEVFQSFHSYDCYKFQDETLQKWDREERQKDEQIRQEFREGTGSL</sequence>
<name>A0A6J5QY47_9CAUD</name>
<proteinExistence type="predicted"/>
<evidence type="ECO:0000313" key="1">
    <source>
        <dbReference type="EMBL" id="CAB4174465.1"/>
    </source>
</evidence>
<protein>
    <submittedName>
        <fullName evidence="2">Uncharacterized protein</fullName>
    </submittedName>
</protein>
<dbReference type="EMBL" id="LR796921">
    <property type="protein sequence ID" value="CAB4174465.1"/>
    <property type="molecule type" value="Genomic_DNA"/>
</dbReference>
<reference evidence="2" key="1">
    <citation type="submission" date="2020-05" db="EMBL/GenBank/DDBJ databases">
        <authorList>
            <person name="Chiriac C."/>
            <person name="Salcher M."/>
            <person name="Ghai R."/>
            <person name="Kavagutti S V."/>
        </authorList>
    </citation>
    <scope>NUCLEOTIDE SEQUENCE</scope>
</reference>